<dbReference type="AlphaFoldDB" id="A0A938XSK4"/>
<comment type="caution">
    <text evidence="1">The sequence shown here is derived from an EMBL/GenBank/DDBJ whole genome shotgun (WGS) entry which is preliminary data.</text>
</comment>
<organism evidence="1 2">
    <name type="scientific">Halanaerobacter jeridensis</name>
    <dbReference type="NCBI Taxonomy" id="706427"/>
    <lineage>
        <taxon>Bacteria</taxon>
        <taxon>Bacillati</taxon>
        <taxon>Bacillota</taxon>
        <taxon>Clostridia</taxon>
        <taxon>Halanaerobiales</taxon>
        <taxon>Halobacteroidaceae</taxon>
        <taxon>Halanaerobacter</taxon>
    </lineage>
</organism>
<accession>A0A938XSK4</accession>
<sequence length="415" mass="47764">MSNIIGLLLLLILLIGISAPVNAFDLDSELDNWWFPYVGQFHGHWDLGVGAHMFNDHFNLRNLQLRTDVDLAPGIRVNSIIRSNEKFDTIDGFNPNFDEIYIEGYGFRDGEYGKLSASLKIGKMRYLRFPEPDLISKFDHVPGTEDLRYDDFETGYNGEMLTIDYKSDLGLGYHVTGINWDFGDRTGSNWIENYLFYHDQWGAIDFESRVGRLPFRHSAGDQIGSGKHLGYSGPGFNVYLGANWRGYKAGILYENIENEKYNEQDIRTGVMVQFAFSNVTELLGKLRFDYTRSPEGIVTHIPLGSGEFGFAQQKPKNAELVGEIKAKRIITYWQNGQSRNFYEHRVSKWGNTDPTETTVVMKTKSWRLELESLVSPHTSLRTWDDLVKWEEHRQGPAQLNQPVVYKFYKFVDSDE</sequence>
<protein>
    <submittedName>
        <fullName evidence="1">Uncharacterized protein</fullName>
    </submittedName>
</protein>
<evidence type="ECO:0000313" key="2">
    <source>
        <dbReference type="Proteomes" id="UP000774000"/>
    </source>
</evidence>
<dbReference type="Proteomes" id="UP000774000">
    <property type="component" value="Unassembled WGS sequence"/>
</dbReference>
<dbReference type="EMBL" id="JAFBDQ010000008">
    <property type="protein sequence ID" value="MBM7556936.1"/>
    <property type="molecule type" value="Genomic_DNA"/>
</dbReference>
<keyword evidence="2" id="KW-1185">Reference proteome</keyword>
<name>A0A938XSK4_9FIRM</name>
<proteinExistence type="predicted"/>
<dbReference type="RefSeq" id="WP_204701706.1">
    <property type="nucleotide sequence ID" value="NZ_JAFBDQ010000008.1"/>
</dbReference>
<reference evidence="1" key="1">
    <citation type="submission" date="2021-01" db="EMBL/GenBank/DDBJ databases">
        <title>Genomic Encyclopedia of Type Strains, Phase IV (KMG-IV): sequencing the most valuable type-strain genomes for metagenomic binning, comparative biology and taxonomic classification.</title>
        <authorList>
            <person name="Goeker M."/>
        </authorList>
    </citation>
    <scope>NUCLEOTIDE SEQUENCE</scope>
    <source>
        <strain evidence="1">DSM 23230</strain>
    </source>
</reference>
<evidence type="ECO:0000313" key="1">
    <source>
        <dbReference type="EMBL" id="MBM7556936.1"/>
    </source>
</evidence>
<gene>
    <name evidence="1" type="ORF">JOC47_001790</name>
</gene>